<dbReference type="AlphaFoldDB" id="A0A9N7VYJ2"/>
<proteinExistence type="predicted"/>
<organism evidence="1 2">
    <name type="scientific">Pleuronectes platessa</name>
    <name type="common">European plaice</name>
    <dbReference type="NCBI Taxonomy" id="8262"/>
    <lineage>
        <taxon>Eukaryota</taxon>
        <taxon>Metazoa</taxon>
        <taxon>Chordata</taxon>
        <taxon>Craniata</taxon>
        <taxon>Vertebrata</taxon>
        <taxon>Euteleostomi</taxon>
        <taxon>Actinopterygii</taxon>
        <taxon>Neopterygii</taxon>
        <taxon>Teleostei</taxon>
        <taxon>Neoteleostei</taxon>
        <taxon>Acanthomorphata</taxon>
        <taxon>Carangaria</taxon>
        <taxon>Pleuronectiformes</taxon>
        <taxon>Pleuronectoidei</taxon>
        <taxon>Pleuronectidae</taxon>
        <taxon>Pleuronectes</taxon>
    </lineage>
</organism>
<gene>
    <name evidence="1" type="ORF">PLEPLA_LOCUS45381</name>
</gene>
<sequence>MIVQPRLVEQTSVHEVTQQMGNSFQVPQEICRNIHVRVTLQPALTVEQLTVDKRLWDFHDKLVPNVDKALKRAGLLNSEGQGWWTGLDRQDNSE</sequence>
<dbReference type="Proteomes" id="UP001153269">
    <property type="component" value="Unassembled WGS sequence"/>
</dbReference>
<evidence type="ECO:0000313" key="1">
    <source>
        <dbReference type="EMBL" id="CAB1457557.1"/>
    </source>
</evidence>
<protein>
    <submittedName>
        <fullName evidence="1">Uncharacterized protein</fullName>
    </submittedName>
</protein>
<evidence type="ECO:0000313" key="2">
    <source>
        <dbReference type="Proteomes" id="UP001153269"/>
    </source>
</evidence>
<keyword evidence="2" id="KW-1185">Reference proteome</keyword>
<accession>A0A9N7VYJ2</accession>
<reference evidence="1" key="1">
    <citation type="submission" date="2020-03" db="EMBL/GenBank/DDBJ databases">
        <authorList>
            <person name="Weist P."/>
        </authorList>
    </citation>
    <scope>NUCLEOTIDE SEQUENCE</scope>
</reference>
<name>A0A9N7VYJ2_PLEPL</name>
<dbReference type="EMBL" id="CADEAL010004347">
    <property type="protein sequence ID" value="CAB1457557.1"/>
    <property type="molecule type" value="Genomic_DNA"/>
</dbReference>
<comment type="caution">
    <text evidence="1">The sequence shown here is derived from an EMBL/GenBank/DDBJ whole genome shotgun (WGS) entry which is preliminary data.</text>
</comment>